<sequence length="222" mass="26145">MIRRFKHVISTLIIPLVCCICFTQASYAQTPRPMKVNLENISDPRIKDSFMKVMEKYFPLHTYEVTLKQKPIKTSTMQAQPVITFGGLFTGVKRYRIKLAYYVRDSENIKVSELPDDVLTGWFAHELGHVMDYAPYSNWQMIGYGFKYVFSKKFRKQVEYKADYIAIDYGFHKEIVASKRFILNNDMLEDDYKDKISTYYMSIEEVRMCVENKTPIEPTVEL</sequence>
<evidence type="ECO:0000313" key="2">
    <source>
        <dbReference type="EMBL" id="SHJ46769.1"/>
    </source>
</evidence>
<evidence type="ECO:0000313" key="3">
    <source>
        <dbReference type="Proteomes" id="UP000184474"/>
    </source>
</evidence>
<dbReference type="EMBL" id="FRAA01000001">
    <property type="protein sequence ID" value="SHJ46769.1"/>
    <property type="molecule type" value="Genomic_DNA"/>
</dbReference>
<name>A0A1M6JJ94_REIAG</name>
<keyword evidence="1" id="KW-0732">Signal</keyword>
<evidence type="ECO:0000256" key="1">
    <source>
        <dbReference type="SAM" id="SignalP"/>
    </source>
</evidence>
<dbReference type="AlphaFoldDB" id="A0A1M6JJ94"/>
<proteinExistence type="predicted"/>
<dbReference type="STRING" id="156994.SAMN04488028_101216"/>
<keyword evidence="3" id="KW-1185">Reference proteome</keyword>
<gene>
    <name evidence="2" type="ORF">SAMN04488028_101216</name>
</gene>
<feature type="signal peptide" evidence="1">
    <location>
        <begin position="1"/>
        <end position="28"/>
    </location>
</feature>
<feature type="chain" id="PRO_5013178151" evidence="1">
    <location>
        <begin position="29"/>
        <end position="222"/>
    </location>
</feature>
<protein>
    <submittedName>
        <fullName evidence="2">Uncharacterized protein</fullName>
    </submittedName>
</protein>
<organism evidence="2 3">
    <name type="scientific">Reichenbachiella agariperforans</name>
    <dbReference type="NCBI Taxonomy" id="156994"/>
    <lineage>
        <taxon>Bacteria</taxon>
        <taxon>Pseudomonadati</taxon>
        <taxon>Bacteroidota</taxon>
        <taxon>Cytophagia</taxon>
        <taxon>Cytophagales</taxon>
        <taxon>Reichenbachiellaceae</taxon>
        <taxon>Reichenbachiella</taxon>
    </lineage>
</organism>
<accession>A0A1M6JJ94</accession>
<dbReference type="Proteomes" id="UP000184474">
    <property type="component" value="Unassembled WGS sequence"/>
</dbReference>
<reference evidence="3" key="1">
    <citation type="submission" date="2016-11" db="EMBL/GenBank/DDBJ databases">
        <authorList>
            <person name="Varghese N."/>
            <person name="Submissions S."/>
        </authorList>
    </citation>
    <scope>NUCLEOTIDE SEQUENCE [LARGE SCALE GENOMIC DNA]</scope>
    <source>
        <strain evidence="3">DSM 26134</strain>
    </source>
</reference>